<dbReference type="InterPro" id="IPR026960">
    <property type="entry name" value="RVT-Znf"/>
</dbReference>
<dbReference type="Pfam" id="PF13966">
    <property type="entry name" value="zf-RVT"/>
    <property type="match status" value="1"/>
</dbReference>
<evidence type="ECO:0000259" key="1">
    <source>
        <dbReference type="Pfam" id="PF13966"/>
    </source>
</evidence>
<keyword evidence="3" id="KW-1185">Reference proteome</keyword>
<reference evidence="2" key="1">
    <citation type="submission" date="2020-08" db="EMBL/GenBank/DDBJ databases">
        <title>Plant Genome Project.</title>
        <authorList>
            <person name="Zhang R.-G."/>
        </authorList>
    </citation>
    <scope>NUCLEOTIDE SEQUENCE</scope>
    <source>
        <strain evidence="2">WSP0</strain>
        <tissue evidence="2">Leaf</tissue>
    </source>
</reference>
<accession>A0AAV6I8W7</accession>
<feature type="domain" description="Reverse transcriptase zinc-binding" evidence="1">
    <location>
        <begin position="2"/>
        <end position="58"/>
    </location>
</feature>
<proteinExistence type="predicted"/>
<sequence>MPEKFKTFLWIILHNSLPTNHLRARRGFATSDVCPRCNTFSDSISHLFRECNKAKELWRHIPFSHLLRGDTDTPIQEWISLNMRSNRNIKLNTDGCWYESNGIGGFGGLLRNHLGDWIMG</sequence>
<name>A0AAV6I8W7_9ERIC</name>
<gene>
    <name evidence="2" type="ORF">RHGRI_031506</name>
</gene>
<evidence type="ECO:0000313" key="3">
    <source>
        <dbReference type="Proteomes" id="UP000823749"/>
    </source>
</evidence>
<dbReference type="Proteomes" id="UP000823749">
    <property type="component" value="Chromosome 11"/>
</dbReference>
<evidence type="ECO:0000313" key="2">
    <source>
        <dbReference type="EMBL" id="KAG5524857.1"/>
    </source>
</evidence>
<comment type="caution">
    <text evidence="2">The sequence shown here is derived from an EMBL/GenBank/DDBJ whole genome shotgun (WGS) entry which is preliminary data.</text>
</comment>
<dbReference type="AlphaFoldDB" id="A0AAV6I8W7"/>
<protein>
    <recommendedName>
        <fullName evidence="1">Reverse transcriptase zinc-binding domain-containing protein</fullName>
    </recommendedName>
</protein>
<dbReference type="EMBL" id="JACTNZ010000011">
    <property type="protein sequence ID" value="KAG5524857.1"/>
    <property type="molecule type" value="Genomic_DNA"/>
</dbReference>
<organism evidence="2 3">
    <name type="scientific">Rhododendron griersonianum</name>
    <dbReference type="NCBI Taxonomy" id="479676"/>
    <lineage>
        <taxon>Eukaryota</taxon>
        <taxon>Viridiplantae</taxon>
        <taxon>Streptophyta</taxon>
        <taxon>Embryophyta</taxon>
        <taxon>Tracheophyta</taxon>
        <taxon>Spermatophyta</taxon>
        <taxon>Magnoliopsida</taxon>
        <taxon>eudicotyledons</taxon>
        <taxon>Gunneridae</taxon>
        <taxon>Pentapetalae</taxon>
        <taxon>asterids</taxon>
        <taxon>Ericales</taxon>
        <taxon>Ericaceae</taxon>
        <taxon>Ericoideae</taxon>
        <taxon>Rhodoreae</taxon>
        <taxon>Rhododendron</taxon>
    </lineage>
</organism>